<evidence type="ECO:0000313" key="1">
    <source>
        <dbReference type="EMBL" id="KAJ3176104.1"/>
    </source>
</evidence>
<accession>A0AAD5TM76</accession>
<dbReference type="AlphaFoldDB" id="A0AAD5TM76"/>
<name>A0AAD5TM76_9FUNG</name>
<dbReference type="EMBL" id="JADGJQ010000044">
    <property type="protein sequence ID" value="KAJ3176104.1"/>
    <property type="molecule type" value="Genomic_DNA"/>
</dbReference>
<organism evidence="1 2">
    <name type="scientific">Geranomyces variabilis</name>
    <dbReference type="NCBI Taxonomy" id="109894"/>
    <lineage>
        <taxon>Eukaryota</taxon>
        <taxon>Fungi</taxon>
        <taxon>Fungi incertae sedis</taxon>
        <taxon>Chytridiomycota</taxon>
        <taxon>Chytridiomycota incertae sedis</taxon>
        <taxon>Chytridiomycetes</taxon>
        <taxon>Spizellomycetales</taxon>
        <taxon>Powellomycetaceae</taxon>
        <taxon>Geranomyces</taxon>
    </lineage>
</organism>
<proteinExistence type="predicted"/>
<dbReference type="Proteomes" id="UP001212152">
    <property type="component" value="Unassembled WGS sequence"/>
</dbReference>
<keyword evidence="2" id="KW-1185">Reference proteome</keyword>
<protein>
    <submittedName>
        <fullName evidence="1">Uncharacterized protein</fullName>
    </submittedName>
</protein>
<comment type="caution">
    <text evidence="1">The sequence shown here is derived from an EMBL/GenBank/DDBJ whole genome shotgun (WGS) entry which is preliminary data.</text>
</comment>
<reference evidence="1" key="1">
    <citation type="submission" date="2020-05" db="EMBL/GenBank/DDBJ databases">
        <title>Phylogenomic resolution of chytrid fungi.</title>
        <authorList>
            <person name="Stajich J.E."/>
            <person name="Amses K."/>
            <person name="Simmons R."/>
            <person name="Seto K."/>
            <person name="Myers J."/>
            <person name="Bonds A."/>
            <person name="Quandt C.A."/>
            <person name="Barry K."/>
            <person name="Liu P."/>
            <person name="Grigoriev I."/>
            <person name="Longcore J.E."/>
            <person name="James T.Y."/>
        </authorList>
    </citation>
    <scope>NUCLEOTIDE SEQUENCE</scope>
    <source>
        <strain evidence="1">JEL0379</strain>
    </source>
</reference>
<sequence length="76" mass="8536">MARTRTFVDLIRKGQSDRNDPNAALSLRGSLIALRGEITVKQYGVKGTKPKLMGKSWYFDGPRPESVLLRHTPLPQ</sequence>
<gene>
    <name evidence="1" type="ORF">HDU87_005479</name>
</gene>
<evidence type="ECO:0000313" key="2">
    <source>
        <dbReference type="Proteomes" id="UP001212152"/>
    </source>
</evidence>